<dbReference type="GO" id="GO:0003677">
    <property type="term" value="F:DNA binding"/>
    <property type="evidence" value="ECO:0007669"/>
    <property type="project" value="InterPro"/>
</dbReference>
<proteinExistence type="predicted"/>
<evidence type="ECO:0000259" key="1">
    <source>
        <dbReference type="Pfam" id="PF08281"/>
    </source>
</evidence>
<feature type="domain" description="RNA polymerase sigma factor 70 region 4 type 2" evidence="1">
    <location>
        <begin position="48"/>
        <end position="76"/>
    </location>
</feature>
<dbReference type="Gene3D" id="1.10.10.60">
    <property type="entry name" value="Homeodomain-like"/>
    <property type="match status" value="1"/>
</dbReference>
<organism evidence="2">
    <name type="scientific">uncultured Caudovirales phage</name>
    <dbReference type="NCBI Taxonomy" id="2100421"/>
    <lineage>
        <taxon>Viruses</taxon>
        <taxon>Duplodnaviria</taxon>
        <taxon>Heunggongvirae</taxon>
        <taxon>Uroviricota</taxon>
        <taxon>Caudoviricetes</taxon>
        <taxon>Peduoviridae</taxon>
        <taxon>Maltschvirus</taxon>
        <taxon>Maltschvirus maltsch</taxon>
    </lineage>
</organism>
<dbReference type="SUPFAM" id="SSF88659">
    <property type="entry name" value="Sigma3 and sigma4 domains of RNA polymerase sigma factors"/>
    <property type="match status" value="1"/>
</dbReference>
<dbReference type="EMBL" id="MF417939">
    <property type="protein sequence ID" value="ASN72009.1"/>
    <property type="molecule type" value="Genomic_DNA"/>
</dbReference>
<dbReference type="InterPro" id="IPR013324">
    <property type="entry name" value="RNA_pol_sigma_r3/r4-like"/>
</dbReference>
<name>A0A2H4JBI3_9CAUD</name>
<dbReference type="InterPro" id="IPR013249">
    <property type="entry name" value="RNA_pol_sigma70_r4_t2"/>
</dbReference>
<gene>
    <name evidence="2" type="ORF">7S2_16</name>
</gene>
<reference evidence="2" key="1">
    <citation type="submission" date="2017-06" db="EMBL/GenBank/DDBJ databases">
        <title>Novel phages from South African skin metaviromes.</title>
        <authorList>
            <person name="van Zyl L.J."/>
            <person name="Abrahams Y."/>
            <person name="Stander E.A."/>
            <person name="Kirby B.M."/>
            <person name="Clavaud C."/>
            <person name="Farcet C."/>
            <person name="Breton L."/>
            <person name="Trindade M.I."/>
        </authorList>
    </citation>
    <scope>NUCLEOTIDE SEQUENCE</scope>
</reference>
<protein>
    <recommendedName>
        <fullName evidence="1">RNA polymerase sigma factor 70 region 4 type 2 domain-containing protein</fullName>
    </recommendedName>
</protein>
<dbReference type="Pfam" id="PF08281">
    <property type="entry name" value="Sigma70_r4_2"/>
    <property type="match status" value="1"/>
</dbReference>
<dbReference type="GO" id="GO:0016987">
    <property type="term" value="F:sigma factor activity"/>
    <property type="evidence" value="ECO:0007669"/>
    <property type="project" value="InterPro"/>
</dbReference>
<sequence>MQQKGRAVVNVTGTQPRVSRRHIITRLDDIRSARERVHFDWIDAMREAREHGFTHQQIADVLGVTEAAVRGALKRAGGN</sequence>
<dbReference type="GO" id="GO:0006352">
    <property type="term" value="P:DNA-templated transcription initiation"/>
    <property type="evidence" value="ECO:0007669"/>
    <property type="project" value="InterPro"/>
</dbReference>
<accession>A0A2H4JBI3</accession>
<evidence type="ECO:0000313" key="2">
    <source>
        <dbReference type="EMBL" id="ASN72009.1"/>
    </source>
</evidence>